<proteinExistence type="inferred from homology"/>
<feature type="domain" description="Ppx/GppA phosphatase N-terminal" evidence="2">
    <location>
        <begin position="26"/>
        <end position="306"/>
    </location>
</feature>
<dbReference type="Gene3D" id="3.30.420.40">
    <property type="match status" value="1"/>
</dbReference>
<comment type="similarity">
    <text evidence="1">Belongs to the GppA/Ppx family.</text>
</comment>
<sequence>MDVFMRVSAIEIGTNSTKFIIAQLNENGAVEVITRTSTVNRLSSGMYPENNLKPEAIEKGIEIIGNLIKESNAQGAKMVSIFSTSVLRDAGNKEAFIGKVKELFGIDINVISGEEEAQLAYMACREVVENKSQKFSVIDIGGGSTEIIIGNGTVIEQKISLDVGAVRLTEMFVSHDPIEDSEVEQMTAYIEKQINERESLDLSGLQLVGTGGTIKTLGTLFYQKEHSKEKSINGKVIKKHEIELLFSMLKLLNIESKKKLIGLNPKRADVITSGIKILLSVMDKFNIEEIKISSQGVLEGFIAQYLQNPK</sequence>
<evidence type="ECO:0000313" key="3">
    <source>
        <dbReference type="EMBL" id="QNU65829.1"/>
    </source>
</evidence>
<dbReference type="Proteomes" id="UP000306409">
    <property type="component" value="Chromosome"/>
</dbReference>
<gene>
    <name evidence="3" type="ORF">EHE19_013095</name>
</gene>
<reference evidence="3 4" key="1">
    <citation type="submission" date="2020-09" db="EMBL/GenBank/DDBJ databases">
        <title>Characterization and genome sequencing of Ruminiclostridium sp. nov. MA18.</title>
        <authorList>
            <person name="Rettenmaier R."/>
            <person name="Kowollik M.-L."/>
            <person name="Liebl W."/>
            <person name="Zverlov V."/>
        </authorList>
    </citation>
    <scope>NUCLEOTIDE SEQUENCE [LARGE SCALE GENOMIC DNA]</scope>
    <source>
        <strain evidence="3 4">MA18</strain>
    </source>
</reference>
<protein>
    <submittedName>
        <fullName evidence="3">Ppx/GppA family phosphatase</fullName>
    </submittedName>
</protein>
<dbReference type="InterPro" id="IPR050273">
    <property type="entry name" value="GppA/Ppx_hydrolase"/>
</dbReference>
<organism evidence="3 4">
    <name type="scientific">Ruminiclostridium herbifermentans</name>
    <dbReference type="NCBI Taxonomy" id="2488810"/>
    <lineage>
        <taxon>Bacteria</taxon>
        <taxon>Bacillati</taxon>
        <taxon>Bacillota</taxon>
        <taxon>Clostridia</taxon>
        <taxon>Eubacteriales</taxon>
        <taxon>Oscillospiraceae</taxon>
        <taxon>Ruminiclostridium</taxon>
    </lineage>
</organism>
<dbReference type="Gene3D" id="3.30.420.150">
    <property type="entry name" value="Exopolyphosphatase. Domain 2"/>
    <property type="match status" value="1"/>
</dbReference>
<dbReference type="PANTHER" id="PTHR30005">
    <property type="entry name" value="EXOPOLYPHOSPHATASE"/>
    <property type="match status" value="1"/>
</dbReference>
<dbReference type="EMBL" id="CP061336">
    <property type="protein sequence ID" value="QNU65829.1"/>
    <property type="molecule type" value="Genomic_DNA"/>
</dbReference>
<evidence type="ECO:0000256" key="1">
    <source>
        <dbReference type="ARBA" id="ARBA00007125"/>
    </source>
</evidence>
<dbReference type="PANTHER" id="PTHR30005:SF0">
    <property type="entry name" value="RETROGRADE REGULATION PROTEIN 2"/>
    <property type="match status" value="1"/>
</dbReference>
<dbReference type="Pfam" id="PF02541">
    <property type="entry name" value="Ppx-GppA"/>
    <property type="match status" value="1"/>
</dbReference>
<dbReference type="KEGG" id="rher:EHE19_013095"/>
<name>A0A7H1VKB7_9FIRM</name>
<dbReference type="InterPro" id="IPR043129">
    <property type="entry name" value="ATPase_NBD"/>
</dbReference>
<dbReference type="AlphaFoldDB" id="A0A7H1VKB7"/>
<dbReference type="CDD" id="cd24054">
    <property type="entry name" value="ASKHA_NBD_AaPPX-GppA_MtPPX2-like"/>
    <property type="match status" value="1"/>
</dbReference>
<dbReference type="InterPro" id="IPR003695">
    <property type="entry name" value="Ppx_GppA_N"/>
</dbReference>
<dbReference type="SUPFAM" id="SSF53067">
    <property type="entry name" value="Actin-like ATPase domain"/>
    <property type="match status" value="2"/>
</dbReference>
<keyword evidence="4" id="KW-1185">Reference proteome</keyword>
<evidence type="ECO:0000313" key="4">
    <source>
        <dbReference type="Proteomes" id="UP000306409"/>
    </source>
</evidence>
<accession>A0A7H1VKB7</accession>
<evidence type="ECO:0000259" key="2">
    <source>
        <dbReference type="Pfam" id="PF02541"/>
    </source>
</evidence>